<dbReference type="InterPro" id="IPR000195">
    <property type="entry name" value="Rab-GAP-TBC_dom"/>
</dbReference>
<evidence type="ECO:0000313" key="6">
    <source>
        <dbReference type="Proteomes" id="UP001146793"/>
    </source>
</evidence>
<dbReference type="Pfam" id="PF00566">
    <property type="entry name" value="RabGAP-TBC"/>
    <property type="match status" value="1"/>
</dbReference>
<dbReference type="GO" id="GO:0031267">
    <property type="term" value="F:small GTPase binding"/>
    <property type="evidence" value="ECO:0007669"/>
    <property type="project" value="TreeGrafter"/>
</dbReference>
<dbReference type="InterPro" id="IPR035969">
    <property type="entry name" value="Rab-GAP_TBC_sf"/>
</dbReference>
<evidence type="ECO:0000256" key="1">
    <source>
        <dbReference type="ARBA" id="ARBA00022468"/>
    </source>
</evidence>
<dbReference type="Proteomes" id="UP001146793">
    <property type="component" value="Unassembled WGS sequence"/>
</dbReference>
<dbReference type="SUPFAM" id="SSF47923">
    <property type="entry name" value="Ypt/Rab-GAP domain of gyp1p"/>
    <property type="match status" value="2"/>
</dbReference>
<dbReference type="InterPro" id="IPR050302">
    <property type="entry name" value="Rab_GAP_TBC_domain"/>
</dbReference>
<reference evidence="5" key="1">
    <citation type="submission" date="2022-08" db="EMBL/GenBank/DDBJ databases">
        <title>Novel sulphate-reducing endosymbionts in the free-living metamonad Anaeramoeba.</title>
        <authorList>
            <person name="Jerlstrom-Hultqvist J."/>
            <person name="Cepicka I."/>
            <person name="Gallot-Lavallee L."/>
            <person name="Salas-Leiva D."/>
            <person name="Curtis B.A."/>
            <person name="Zahonova K."/>
            <person name="Pipaliya S."/>
            <person name="Dacks J."/>
            <person name="Roger A.J."/>
        </authorList>
    </citation>
    <scope>NUCLEOTIDE SEQUENCE</scope>
    <source>
        <strain evidence="5">Busselton2</strain>
    </source>
</reference>
<proteinExistence type="predicted"/>
<dbReference type="PANTHER" id="PTHR47219">
    <property type="entry name" value="RAB GTPASE-ACTIVATING PROTEIN 1-LIKE"/>
    <property type="match status" value="1"/>
</dbReference>
<feature type="region of interest" description="Disordered" evidence="3">
    <location>
        <begin position="1"/>
        <end position="27"/>
    </location>
</feature>
<keyword evidence="2" id="KW-0175">Coiled coil</keyword>
<dbReference type="GO" id="GO:0005096">
    <property type="term" value="F:GTPase activator activity"/>
    <property type="evidence" value="ECO:0007669"/>
    <property type="project" value="UniProtKB-KW"/>
</dbReference>
<dbReference type="PROSITE" id="PS50086">
    <property type="entry name" value="TBC_RABGAP"/>
    <property type="match status" value="1"/>
</dbReference>
<accession>A0AAV7Z0F3</accession>
<dbReference type="AlphaFoldDB" id="A0AAV7Z0F3"/>
<feature type="domain" description="Rab-GAP TBC" evidence="4">
    <location>
        <begin position="89"/>
        <end position="278"/>
    </location>
</feature>
<sequence>MSSSEEKKKKKKDKKKEQEQEEVTEESKKKYLFDRYGFLLPPEEEIDEKKEQKKRKKEIESIDLWREIIDNWKKFSKNNKLLKKRIYAGIPDRYRGIAWRLITGSDLLQKAKEGEVEYGDLHISNENPESESVIVKDINRTFPDHENYKSGDEQKRLYRVLKAWSIYDQEVGYCQGMAFIAGLLLFYMEEQEAFWTFVVLMKDFHMSALFREGFPLLQQQLFQWDKVLKKYATKLYKHFQNENIMPSMYASSWFLTIFARVLPFPLVLRIWDIYLYEGMIFIFRISLAILKVNQKKLLSLPFEEIVLYFKDIETKIGDWEKLLKSAGSFNISYKLIEKWADEWCLQNQK</sequence>
<dbReference type="SMART" id="SM00164">
    <property type="entry name" value="TBC"/>
    <property type="match status" value="1"/>
</dbReference>
<dbReference type="FunFam" id="1.10.10.750:FF:000003">
    <property type="entry name" value="GTPase activating protein (Evi5)"/>
    <property type="match status" value="1"/>
</dbReference>
<dbReference type="FunFam" id="1.10.8.270:FF:000001">
    <property type="entry name" value="TBC1 domain family member 1"/>
    <property type="match status" value="1"/>
</dbReference>
<organism evidence="5 6">
    <name type="scientific">Anaeramoeba flamelloides</name>
    <dbReference type="NCBI Taxonomy" id="1746091"/>
    <lineage>
        <taxon>Eukaryota</taxon>
        <taxon>Metamonada</taxon>
        <taxon>Anaeramoebidae</taxon>
        <taxon>Anaeramoeba</taxon>
    </lineage>
</organism>
<dbReference type="Gene3D" id="1.10.472.80">
    <property type="entry name" value="Ypt/Rab-GAP domain of gyp1p, domain 3"/>
    <property type="match status" value="1"/>
</dbReference>
<dbReference type="Gene3D" id="1.10.10.750">
    <property type="entry name" value="Ypt/Rab-GAP domain of gyp1p, domain 1"/>
    <property type="match status" value="1"/>
</dbReference>
<protein>
    <submittedName>
        <fullName evidence="5">Rab-gtpase-tbc domain-containing protein-related</fullName>
    </submittedName>
</protein>
<dbReference type="Gene3D" id="1.10.8.270">
    <property type="entry name" value="putative rabgap domain of human tbc1 domain family member 14 like domains"/>
    <property type="match status" value="1"/>
</dbReference>
<evidence type="ECO:0000256" key="2">
    <source>
        <dbReference type="ARBA" id="ARBA00023054"/>
    </source>
</evidence>
<comment type="caution">
    <text evidence="5">The sequence shown here is derived from an EMBL/GenBank/DDBJ whole genome shotgun (WGS) entry which is preliminary data.</text>
</comment>
<evidence type="ECO:0000313" key="5">
    <source>
        <dbReference type="EMBL" id="KAJ3434070.1"/>
    </source>
</evidence>
<gene>
    <name evidence="5" type="ORF">M0812_20129</name>
</gene>
<evidence type="ECO:0000256" key="3">
    <source>
        <dbReference type="SAM" id="MobiDB-lite"/>
    </source>
</evidence>
<keyword evidence="1" id="KW-0343">GTPase activation</keyword>
<name>A0AAV7Z0F3_9EUKA</name>
<evidence type="ECO:0000259" key="4">
    <source>
        <dbReference type="PROSITE" id="PS50086"/>
    </source>
</evidence>
<dbReference type="EMBL" id="JANTQA010000045">
    <property type="protein sequence ID" value="KAJ3434070.1"/>
    <property type="molecule type" value="Genomic_DNA"/>
</dbReference>
<dbReference type="PANTHER" id="PTHR47219:SF9">
    <property type="entry name" value="GTPASE ACTIVATING PROTEIN AND CENTROSOME-ASSOCIATED, ISOFORM B"/>
    <property type="match status" value="1"/>
</dbReference>